<evidence type="ECO:0000259" key="5">
    <source>
        <dbReference type="PROSITE" id="PS51462"/>
    </source>
</evidence>
<evidence type="ECO:0000313" key="7">
    <source>
        <dbReference type="Proteomes" id="UP001432128"/>
    </source>
</evidence>
<dbReference type="InterPro" id="IPR020084">
    <property type="entry name" value="NUDIX_hydrolase_CS"/>
</dbReference>
<dbReference type="PROSITE" id="PS51462">
    <property type="entry name" value="NUDIX"/>
    <property type="match status" value="1"/>
</dbReference>
<protein>
    <submittedName>
        <fullName evidence="6">NUDIX domain-containing protein</fullName>
    </submittedName>
</protein>
<dbReference type="PROSITE" id="PS00893">
    <property type="entry name" value="NUDIX_BOX"/>
    <property type="match status" value="1"/>
</dbReference>
<comment type="cofactor">
    <cofactor evidence="1">
        <name>Mg(2+)</name>
        <dbReference type="ChEBI" id="CHEBI:18420"/>
    </cofactor>
</comment>
<feature type="domain" description="Nudix hydrolase" evidence="5">
    <location>
        <begin position="3"/>
        <end position="130"/>
    </location>
</feature>
<name>A0AAU4JYM8_9NOCA</name>
<dbReference type="Proteomes" id="UP001432128">
    <property type="component" value="Chromosome"/>
</dbReference>
<keyword evidence="7" id="KW-1185">Reference proteome</keyword>
<dbReference type="PANTHER" id="PTHR43046">
    <property type="entry name" value="GDP-MANNOSE MANNOSYL HYDROLASE"/>
    <property type="match status" value="1"/>
</dbReference>
<accession>A0AAU4JYM8</accession>
<dbReference type="Pfam" id="PF00293">
    <property type="entry name" value="NUDIX"/>
    <property type="match status" value="1"/>
</dbReference>
<dbReference type="CDD" id="cd04690">
    <property type="entry name" value="NUDIX_Hydrolase"/>
    <property type="match status" value="1"/>
</dbReference>
<evidence type="ECO:0000256" key="2">
    <source>
        <dbReference type="ARBA" id="ARBA00005582"/>
    </source>
</evidence>
<dbReference type="Gene3D" id="3.90.79.10">
    <property type="entry name" value="Nucleoside Triphosphate Pyrophosphohydrolase"/>
    <property type="match status" value="1"/>
</dbReference>
<keyword evidence="3 4" id="KW-0378">Hydrolase</keyword>
<dbReference type="InterPro" id="IPR020476">
    <property type="entry name" value="Nudix_hydrolase"/>
</dbReference>
<proteinExistence type="inferred from homology"/>
<dbReference type="GO" id="GO:0016787">
    <property type="term" value="F:hydrolase activity"/>
    <property type="evidence" value="ECO:0007669"/>
    <property type="project" value="UniProtKB-KW"/>
</dbReference>
<dbReference type="KEGG" id="whr:OG579_14080"/>
<dbReference type="SUPFAM" id="SSF55811">
    <property type="entry name" value="Nudix"/>
    <property type="match status" value="1"/>
</dbReference>
<evidence type="ECO:0000256" key="4">
    <source>
        <dbReference type="RuleBase" id="RU003476"/>
    </source>
</evidence>
<reference evidence="6 7" key="1">
    <citation type="submission" date="2022-10" db="EMBL/GenBank/DDBJ databases">
        <title>The complete genomes of actinobacterial strains from the NBC collection.</title>
        <authorList>
            <person name="Joergensen T.S."/>
            <person name="Alvarez Arevalo M."/>
            <person name="Sterndorff E.B."/>
            <person name="Faurdal D."/>
            <person name="Vuksanovic O."/>
            <person name="Mourched A.-S."/>
            <person name="Charusanti P."/>
            <person name="Shaw S."/>
            <person name="Blin K."/>
            <person name="Weber T."/>
        </authorList>
    </citation>
    <scope>NUCLEOTIDE SEQUENCE [LARGE SCALE GENOMIC DNA]</scope>
    <source>
        <strain evidence="6 7">NBC_00319</strain>
    </source>
</reference>
<gene>
    <name evidence="6" type="ORF">OG579_14080</name>
</gene>
<dbReference type="InterPro" id="IPR015797">
    <property type="entry name" value="NUDIX_hydrolase-like_dom_sf"/>
</dbReference>
<dbReference type="PANTHER" id="PTHR43046:SF2">
    <property type="entry name" value="8-OXO-DGTP DIPHOSPHATASE-RELATED"/>
    <property type="match status" value="1"/>
</dbReference>
<evidence type="ECO:0000313" key="6">
    <source>
        <dbReference type="EMBL" id="WUM18855.1"/>
    </source>
</evidence>
<dbReference type="InterPro" id="IPR000086">
    <property type="entry name" value="NUDIX_hydrolase_dom"/>
</dbReference>
<comment type="similarity">
    <text evidence="2 4">Belongs to the Nudix hydrolase family.</text>
</comment>
<evidence type="ECO:0000256" key="1">
    <source>
        <dbReference type="ARBA" id="ARBA00001946"/>
    </source>
</evidence>
<organism evidence="6 7">
    <name type="scientific">Williamsia herbipolensis</name>
    <dbReference type="NCBI Taxonomy" id="1603258"/>
    <lineage>
        <taxon>Bacteria</taxon>
        <taxon>Bacillati</taxon>
        <taxon>Actinomycetota</taxon>
        <taxon>Actinomycetes</taxon>
        <taxon>Mycobacteriales</taxon>
        <taxon>Nocardiaceae</taxon>
        <taxon>Williamsia</taxon>
    </lineage>
</organism>
<dbReference type="EMBL" id="CP108021">
    <property type="protein sequence ID" value="WUM18855.1"/>
    <property type="molecule type" value="Genomic_DNA"/>
</dbReference>
<sequence length="134" mass="14339">MTERLIVVSAVVIRDVEGRVLTVRKRGTSRFMLPGGKPEPGESAAQAAIREVHEEVGAVLDPAQLTSLGVHATPAANEDGYTLRASVFEHPWLDIPGAAAEIDEVRWLAPVEGDRPDIAPLLTQAVFPLLSRGA</sequence>
<dbReference type="AlphaFoldDB" id="A0AAU4JYM8"/>
<dbReference type="PRINTS" id="PR00502">
    <property type="entry name" value="NUDIXFAMILY"/>
</dbReference>
<dbReference type="RefSeq" id="WP_328856437.1">
    <property type="nucleotide sequence ID" value="NZ_CP108021.1"/>
</dbReference>
<evidence type="ECO:0000256" key="3">
    <source>
        <dbReference type="ARBA" id="ARBA00022801"/>
    </source>
</evidence>